<dbReference type="Pfam" id="PF24883">
    <property type="entry name" value="NPHP3_N"/>
    <property type="match status" value="1"/>
</dbReference>
<sequence>MLMNAVISRLSSEIAKETDQDHIVIYYYFDRSGGCKPSQAVSNLLRQICGQIGTPLPRFLAETEVVESDTASSARYRQPNGGIWVANLVSDFLSVQSGLKRVYICIDGLEECDDPLSLMTILRRISTPREARLVLTARSRIVNQCLALGVGRRDRVINLEDHNGADIRQHLETFMQCQQNICLFDMIEKNALSGLLDKLVEKVGGNFLAATAQVKQLHRFTSLAEMNEQVENPQPEMPEVVGMILSRLIDQSPQRSLLARRVLYWLSTARQPLTARDLQQAVAAVPGAKLDDPSRLSPPTLITTVCMGLVHIDVEKNRVFTVPSALPFYLYHFSSEFARQAREYVASSCLALIQSETLSRGPFTSQIEYDKMEKHDESVDGILGNDTLLNTLSPILHVGLQSAPGSPQPFENYPSGFGGRHFGAYFGLATAFNKWPSQDDWAVARDSWNRSPFHVCFRSPGLYRRHVLFDLFEGQNFSSLILESMPSKSQSKPEGEDSDATARANPFRHEPAFRNRTLGKNLQTLFTFSRGEMNVQDTDGRTPLHHFILDWSEDALIGLIQMSFDRDDAPDTGGDDVSESDNDSDAGSELNTSLGEKKFLSLTTDNSGRTTLDHACERSVLFGTLAFGTAEWSLEHMNNGIAIAASCGYAGLVSALCEMTDEKRGSKEFDLGRAVIEASMRGFTDIVRLLHQMGTTLNIQDDKGMSPLHHAAYGCHTNTVRYLLLEGADPNQLDKVGRSPLFCGCEGGSETIITLLREKGASATRTNSEGLTLLHLAACRSNADVARRLLRLDGNHAIQLKTPSRNASGLALQSPLHIAAREGHRGIVKLLIDEGFPVDARDGEGRTPLSYACEGGHLEVVQILLAKKRFAGINITDNNRRTPLSYAAAEGRVDVVAALLGDGRVDSNARDAEGKTALIRAAQHGHNDTAVVLTMLAKDSHTVRVAAMRSFEELYARFSGKPTGMIVVDVNVKDNEERSAVSYLKQSGKEGKPGASDVARYVVEIGEKSKPKAATEEIEKGDGEGDGNKPAEDQDHPMADGDGGADQQPEAVNAPAKTQAAGDADENSDDDGKQPEGGNLP</sequence>
<dbReference type="InterPro" id="IPR056884">
    <property type="entry name" value="NPHP3-like_N"/>
</dbReference>
<feature type="region of interest" description="Disordered" evidence="4">
    <location>
        <begin position="568"/>
        <end position="591"/>
    </location>
</feature>
<keyword evidence="7" id="KW-1185">Reference proteome</keyword>
<keyword evidence="1" id="KW-0677">Repeat</keyword>
<feature type="repeat" description="ANK" evidence="3">
    <location>
        <begin position="844"/>
        <end position="865"/>
    </location>
</feature>
<dbReference type="Pfam" id="PF13637">
    <property type="entry name" value="Ank_4"/>
    <property type="match status" value="1"/>
</dbReference>
<gene>
    <name evidence="6" type="ORF">QBC34DRAFT_434467</name>
</gene>
<evidence type="ECO:0000256" key="1">
    <source>
        <dbReference type="ARBA" id="ARBA00022737"/>
    </source>
</evidence>
<dbReference type="PANTHER" id="PTHR24166">
    <property type="entry name" value="ROLLING PEBBLES, ISOFORM B"/>
    <property type="match status" value="1"/>
</dbReference>
<evidence type="ECO:0000256" key="2">
    <source>
        <dbReference type="ARBA" id="ARBA00023043"/>
    </source>
</evidence>
<evidence type="ECO:0000313" key="6">
    <source>
        <dbReference type="EMBL" id="KAK4453700.1"/>
    </source>
</evidence>
<evidence type="ECO:0000256" key="3">
    <source>
        <dbReference type="PROSITE-ProRule" id="PRU00023"/>
    </source>
</evidence>
<accession>A0AAV9GZ87</accession>
<reference evidence="6" key="2">
    <citation type="submission" date="2023-05" db="EMBL/GenBank/DDBJ databases">
        <authorList>
            <consortium name="Lawrence Berkeley National Laboratory"/>
            <person name="Steindorff A."/>
            <person name="Hensen N."/>
            <person name="Bonometti L."/>
            <person name="Westerberg I."/>
            <person name="Brannstrom I.O."/>
            <person name="Guillou S."/>
            <person name="Cros-Aarteil S."/>
            <person name="Calhoun S."/>
            <person name="Haridas S."/>
            <person name="Kuo A."/>
            <person name="Mondo S."/>
            <person name="Pangilinan J."/>
            <person name="Riley R."/>
            <person name="Labutti K."/>
            <person name="Andreopoulos B."/>
            <person name="Lipzen A."/>
            <person name="Chen C."/>
            <person name="Yanf M."/>
            <person name="Daum C."/>
            <person name="Ng V."/>
            <person name="Clum A."/>
            <person name="Ohm R."/>
            <person name="Martin F."/>
            <person name="Silar P."/>
            <person name="Natvig D."/>
            <person name="Lalanne C."/>
            <person name="Gautier V."/>
            <person name="Ament-Velasquez S.L."/>
            <person name="Kruys A."/>
            <person name="Hutchinson M.I."/>
            <person name="Powell A.J."/>
            <person name="Barry K."/>
            <person name="Miller A.N."/>
            <person name="Grigoriev I.V."/>
            <person name="Debuchy R."/>
            <person name="Gladieux P."/>
            <person name="Thoren M.H."/>
            <person name="Johannesson H."/>
        </authorList>
    </citation>
    <scope>NUCLEOTIDE SEQUENCE</scope>
    <source>
        <strain evidence="6">PSN243</strain>
    </source>
</reference>
<evidence type="ECO:0000256" key="4">
    <source>
        <dbReference type="SAM" id="MobiDB-lite"/>
    </source>
</evidence>
<dbReference type="EMBL" id="MU865919">
    <property type="protein sequence ID" value="KAK4453700.1"/>
    <property type="molecule type" value="Genomic_DNA"/>
</dbReference>
<dbReference type="PANTHER" id="PTHR24166:SF48">
    <property type="entry name" value="PROTEIN VAPYRIN"/>
    <property type="match status" value="1"/>
</dbReference>
<organism evidence="6 7">
    <name type="scientific">Podospora aff. communis PSN243</name>
    <dbReference type="NCBI Taxonomy" id="3040156"/>
    <lineage>
        <taxon>Eukaryota</taxon>
        <taxon>Fungi</taxon>
        <taxon>Dikarya</taxon>
        <taxon>Ascomycota</taxon>
        <taxon>Pezizomycotina</taxon>
        <taxon>Sordariomycetes</taxon>
        <taxon>Sordariomycetidae</taxon>
        <taxon>Sordariales</taxon>
        <taxon>Podosporaceae</taxon>
        <taxon>Podospora</taxon>
    </lineage>
</organism>
<proteinExistence type="predicted"/>
<feature type="repeat" description="ANK" evidence="3">
    <location>
        <begin position="811"/>
        <end position="843"/>
    </location>
</feature>
<dbReference type="AlphaFoldDB" id="A0AAV9GZ87"/>
<name>A0AAV9GZ87_9PEZI</name>
<dbReference type="PROSITE" id="PS50297">
    <property type="entry name" value="ANK_REP_REGION"/>
    <property type="match status" value="3"/>
</dbReference>
<reference evidence="6" key="1">
    <citation type="journal article" date="2023" name="Mol. Phylogenet. Evol.">
        <title>Genome-scale phylogeny and comparative genomics of the fungal order Sordariales.</title>
        <authorList>
            <person name="Hensen N."/>
            <person name="Bonometti L."/>
            <person name="Westerberg I."/>
            <person name="Brannstrom I.O."/>
            <person name="Guillou S."/>
            <person name="Cros-Aarteil S."/>
            <person name="Calhoun S."/>
            <person name="Haridas S."/>
            <person name="Kuo A."/>
            <person name="Mondo S."/>
            <person name="Pangilinan J."/>
            <person name="Riley R."/>
            <person name="LaButti K."/>
            <person name="Andreopoulos B."/>
            <person name="Lipzen A."/>
            <person name="Chen C."/>
            <person name="Yan M."/>
            <person name="Daum C."/>
            <person name="Ng V."/>
            <person name="Clum A."/>
            <person name="Steindorff A."/>
            <person name="Ohm R.A."/>
            <person name="Martin F."/>
            <person name="Silar P."/>
            <person name="Natvig D.O."/>
            <person name="Lalanne C."/>
            <person name="Gautier V."/>
            <person name="Ament-Velasquez S.L."/>
            <person name="Kruys A."/>
            <person name="Hutchinson M.I."/>
            <person name="Powell A.J."/>
            <person name="Barry K."/>
            <person name="Miller A.N."/>
            <person name="Grigoriev I.V."/>
            <person name="Debuchy R."/>
            <person name="Gladieux P."/>
            <person name="Hiltunen Thoren M."/>
            <person name="Johannesson H."/>
        </authorList>
    </citation>
    <scope>NUCLEOTIDE SEQUENCE</scope>
    <source>
        <strain evidence="6">PSN243</strain>
    </source>
</reference>
<evidence type="ECO:0000259" key="5">
    <source>
        <dbReference type="Pfam" id="PF24883"/>
    </source>
</evidence>
<protein>
    <recommendedName>
        <fullName evidence="5">Nephrocystin 3-like N-terminal domain-containing protein</fullName>
    </recommendedName>
</protein>
<feature type="domain" description="Nephrocystin 3-like N-terminal" evidence="5">
    <location>
        <begin position="1"/>
        <end position="138"/>
    </location>
</feature>
<feature type="repeat" description="ANK" evidence="3">
    <location>
        <begin position="703"/>
        <end position="735"/>
    </location>
</feature>
<feature type="region of interest" description="Disordered" evidence="4">
    <location>
        <begin position="485"/>
        <end position="513"/>
    </location>
</feature>
<dbReference type="Pfam" id="PF12796">
    <property type="entry name" value="Ank_2"/>
    <property type="match status" value="2"/>
</dbReference>
<feature type="repeat" description="ANK" evidence="3">
    <location>
        <begin position="879"/>
        <end position="912"/>
    </location>
</feature>
<keyword evidence="2 3" id="KW-0040">ANK repeat</keyword>
<dbReference type="InterPro" id="IPR002110">
    <property type="entry name" value="Ankyrin_rpt"/>
</dbReference>
<dbReference type="SMART" id="SM00248">
    <property type="entry name" value="ANK"/>
    <property type="match status" value="9"/>
</dbReference>
<comment type="caution">
    <text evidence="6">The sequence shown here is derived from an EMBL/GenBank/DDBJ whole genome shotgun (WGS) entry which is preliminary data.</text>
</comment>
<dbReference type="SUPFAM" id="SSF48403">
    <property type="entry name" value="Ankyrin repeat"/>
    <property type="match status" value="1"/>
</dbReference>
<dbReference type="PROSITE" id="PS50088">
    <property type="entry name" value="ANK_REPEAT"/>
    <property type="match status" value="4"/>
</dbReference>
<dbReference type="Gene3D" id="1.25.40.20">
    <property type="entry name" value="Ankyrin repeat-containing domain"/>
    <property type="match status" value="2"/>
</dbReference>
<evidence type="ECO:0000313" key="7">
    <source>
        <dbReference type="Proteomes" id="UP001321760"/>
    </source>
</evidence>
<dbReference type="InterPro" id="IPR050889">
    <property type="entry name" value="Dendritic_Spine_Reg/Scaffold"/>
</dbReference>
<feature type="region of interest" description="Disordered" evidence="4">
    <location>
        <begin position="1009"/>
        <end position="1081"/>
    </location>
</feature>
<feature type="compositionally biased region" description="Acidic residues" evidence="4">
    <location>
        <begin position="570"/>
        <end position="586"/>
    </location>
</feature>
<dbReference type="Proteomes" id="UP001321760">
    <property type="component" value="Unassembled WGS sequence"/>
</dbReference>
<dbReference type="InterPro" id="IPR036770">
    <property type="entry name" value="Ankyrin_rpt-contain_sf"/>
</dbReference>
<feature type="compositionally biased region" description="Basic and acidic residues" evidence="4">
    <location>
        <begin position="1009"/>
        <end position="1039"/>
    </location>
</feature>